<proteinExistence type="predicted"/>
<dbReference type="PANTHER" id="PTHR23325:SF1">
    <property type="entry name" value="SERUM RESPONSE FACTOR-BINDING PROTEIN 1"/>
    <property type="match status" value="1"/>
</dbReference>
<feature type="region of interest" description="Disordered" evidence="6">
    <location>
        <begin position="403"/>
        <end position="474"/>
    </location>
</feature>
<feature type="compositionally biased region" description="Low complexity" evidence="6">
    <location>
        <begin position="205"/>
        <end position="218"/>
    </location>
</feature>
<evidence type="ECO:0000259" key="7">
    <source>
        <dbReference type="Pfam" id="PF09073"/>
    </source>
</evidence>
<feature type="compositionally biased region" description="Acidic residues" evidence="6">
    <location>
        <begin position="304"/>
        <end position="321"/>
    </location>
</feature>
<dbReference type="GO" id="GO:0005634">
    <property type="term" value="C:nucleus"/>
    <property type="evidence" value="ECO:0007669"/>
    <property type="project" value="TreeGrafter"/>
</dbReference>
<feature type="compositionally biased region" description="Polar residues" evidence="6">
    <location>
        <begin position="255"/>
        <end position="271"/>
    </location>
</feature>
<feature type="compositionally biased region" description="Polar residues" evidence="6">
    <location>
        <begin position="414"/>
        <end position="430"/>
    </location>
</feature>
<dbReference type="GO" id="GO:0030490">
    <property type="term" value="P:maturation of SSU-rRNA"/>
    <property type="evidence" value="ECO:0007669"/>
    <property type="project" value="TreeGrafter"/>
</dbReference>
<dbReference type="AlphaFoldDB" id="A0A8C5MIC7"/>
<keyword evidence="2 5" id="KW-0175">Coiled coil</keyword>
<evidence type="ECO:0000256" key="3">
    <source>
        <dbReference type="ARBA" id="ARBA00025646"/>
    </source>
</evidence>
<feature type="domain" description="Bud22" evidence="7">
    <location>
        <begin position="407"/>
        <end position="481"/>
    </location>
</feature>
<feature type="compositionally biased region" description="Basic and acidic residues" evidence="6">
    <location>
        <begin position="223"/>
        <end position="237"/>
    </location>
</feature>
<evidence type="ECO:0000313" key="8">
    <source>
        <dbReference type="Ensembl" id="ENSLLEP00000014739.1"/>
    </source>
</evidence>
<evidence type="ECO:0000313" key="9">
    <source>
        <dbReference type="Proteomes" id="UP000694569"/>
    </source>
</evidence>
<organism evidence="8 9">
    <name type="scientific">Leptobrachium leishanense</name>
    <name type="common">Leishan spiny toad</name>
    <dbReference type="NCBI Taxonomy" id="445787"/>
    <lineage>
        <taxon>Eukaryota</taxon>
        <taxon>Metazoa</taxon>
        <taxon>Chordata</taxon>
        <taxon>Craniata</taxon>
        <taxon>Vertebrata</taxon>
        <taxon>Euteleostomi</taxon>
        <taxon>Amphibia</taxon>
        <taxon>Batrachia</taxon>
        <taxon>Anura</taxon>
        <taxon>Pelobatoidea</taxon>
        <taxon>Megophryidae</taxon>
        <taxon>Leptobrachium</taxon>
    </lineage>
</organism>
<sequence length="482" mass="54026">MEPVLNLNNEVVKMRKDVKKVKVLTIRKLTRHIAKLKAKKGTEELLAKNQRRVQRLLEEIHSIKELKPDIVTKTALRKEINFDKVFKQPNSDAEDRAVARLATNPLMKHKIAALKEAIKAFKDARRNLPEEDEDNKEAPQSQARSAQNKGSINDQEAPQNQPVSAQNKGSNDNKKAPQSQPVSVQNKGSKDDKKAPQCQPVSVQNKGSKGGSKSNEGKSTPKRKAEDQKQDENKADSLDAQWCKKPPVEVDCSSEGPSAQSPLKAHTSINKTADKSETIERIPEVIKSMPAKKALMLEANCDSSDIDDSDKEDKEYFDDSTEERFLKQSSGFEDSESDGEDDFFIGKVRQTKKKKSDRKCNEQVSKEKSKPDTAVLDIQGSLVPKTGKLQSVFCNSLSHTKQKSSYVKREANVASAQNRKPVFPQSNNLKKTMPSRGPAAKSRSKLQESRESLHPSWEASRRRKEQQSQITAFQGKRIVFDD</sequence>
<reference evidence="8" key="2">
    <citation type="submission" date="2025-09" db="UniProtKB">
        <authorList>
            <consortium name="Ensembl"/>
        </authorList>
    </citation>
    <scope>IDENTIFICATION</scope>
</reference>
<keyword evidence="9" id="KW-1185">Reference proteome</keyword>
<accession>A0A8C5MIC7</accession>
<dbReference type="OrthoDB" id="3364872at2759"/>
<dbReference type="GO" id="GO:0030686">
    <property type="term" value="C:90S preribosome"/>
    <property type="evidence" value="ECO:0007669"/>
    <property type="project" value="TreeGrafter"/>
</dbReference>
<comment type="function">
    <text evidence="3">May be involved in regulating transcriptional activation of cardiac genes during the aging process. May play a role in biosynthesis and/or processing of SLC2A4 in adipose cells.</text>
</comment>
<gene>
    <name evidence="8" type="primary">SRFBP1</name>
</gene>
<feature type="region of interest" description="Disordered" evidence="6">
    <location>
        <begin position="301"/>
        <end position="376"/>
    </location>
</feature>
<name>A0A8C5MIC7_9ANUR</name>
<dbReference type="Pfam" id="PF09073">
    <property type="entry name" value="BUD22"/>
    <property type="match status" value="1"/>
</dbReference>
<dbReference type="Ensembl" id="ENSLLET00000015312.1">
    <property type="protein sequence ID" value="ENSLLEP00000014739.1"/>
    <property type="gene ID" value="ENSLLEG00000009380.1"/>
</dbReference>
<feature type="compositionally biased region" description="Basic and acidic residues" evidence="6">
    <location>
        <begin position="358"/>
        <end position="371"/>
    </location>
</feature>
<evidence type="ECO:0000256" key="4">
    <source>
        <dbReference type="ARBA" id="ARBA00033254"/>
    </source>
</evidence>
<dbReference type="GeneTree" id="ENSGT00390000006478"/>
<feature type="coiled-coil region" evidence="5">
    <location>
        <begin position="39"/>
        <end position="66"/>
    </location>
</feature>
<feature type="compositionally biased region" description="Polar residues" evidence="6">
    <location>
        <begin position="138"/>
        <end position="187"/>
    </location>
</feature>
<dbReference type="InterPro" id="IPR037393">
    <property type="entry name" value="Bud22/SRFB1"/>
</dbReference>
<reference evidence="8" key="1">
    <citation type="submission" date="2025-08" db="UniProtKB">
        <authorList>
            <consortium name="Ensembl"/>
        </authorList>
    </citation>
    <scope>IDENTIFICATION</scope>
</reference>
<dbReference type="PANTHER" id="PTHR23325">
    <property type="entry name" value="SERUM RESPONSE FACTOR-BINDING"/>
    <property type="match status" value="1"/>
</dbReference>
<dbReference type="InterPro" id="IPR015158">
    <property type="entry name" value="Bud22_dom"/>
</dbReference>
<evidence type="ECO:0000256" key="6">
    <source>
        <dbReference type="SAM" id="MobiDB-lite"/>
    </source>
</evidence>
<protein>
    <recommendedName>
        <fullName evidence="1">Serum response factor-binding protein 1</fullName>
    </recommendedName>
    <alternativeName>
        <fullName evidence="4">SRF-dependent transcription regulation-associated protein</fullName>
    </alternativeName>
</protein>
<feature type="region of interest" description="Disordered" evidence="6">
    <location>
        <begin position="128"/>
        <end position="276"/>
    </location>
</feature>
<dbReference type="Proteomes" id="UP000694569">
    <property type="component" value="Unplaced"/>
</dbReference>
<evidence type="ECO:0000256" key="1">
    <source>
        <dbReference type="ARBA" id="ARBA00013459"/>
    </source>
</evidence>
<evidence type="ECO:0000256" key="5">
    <source>
        <dbReference type="SAM" id="Coils"/>
    </source>
</evidence>
<evidence type="ECO:0000256" key="2">
    <source>
        <dbReference type="ARBA" id="ARBA00023054"/>
    </source>
</evidence>
<feature type="compositionally biased region" description="Acidic residues" evidence="6">
    <location>
        <begin position="333"/>
        <end position="343"/>
    </location>
</feature>